<dbReference type="GO" id="GO:0051287">
    <property type="term" value="F:NAD binding"/>
    <property type="evidence" value="ECO:0007669"/>
    <property type="project" value="InterPro"/>
</dbReference>
<evidence type="ECO:0000259" key="4">
    <source>
        <dbReference type="Pfam" id="PF00389"/>
    </source>
</evidence>
<feature type="domain" description="D-isomer specific 2-hydroxyacid dehydrogenase catalytic" evidence="4">
    <location>
        <begin position="27"/>
        <end position="335"/>
    </location>
</feature>
<comment type="caution">
    <text evidence="6">The sequence shown here is derived from an EMBL/GenBank/DDBJ whole genome shotgun (WGS) entry which is preliminary data.</text>
</comment>
<evidence type="ECO:0000256" key="1">
    <source>
        <dbReference type="ARBA" id="ARBA00005854"/>
    </source>
</evidence>
<dbReference type="GO" id="GO:0001221">
    <property type="term" value="F:transcription coregulator binding"/>
    <property type="evidence" value="ECO:0007669"/>
    <property type="project" value="TreeGrafter"/>
</dbReference>
<dbReference type="GO" id="GO:0016616">
    <property type="term" value="F:oxidoreductase activity, acting on the CH-OH group of donors, NAD or NADP as acceptor"/>
    <property type="evidence" value="ECO:0007669"/>
    <property type="project" value="InterPro"/>
</dbReference>
<dbReference type="InterPro" id="IPR029752">
    <property type="entry name" value="D-isomer_DH_CS1"/>
</dbReference>
<dbReference type="PANTHER" id="PTHR46029:SF7">
    <property type="entry name" value="C-TERMINAL-BINDING PROTEIN"/>
    <property type="match status" value="1"/>
</dbReference>
<dbReference type="SUPFAM" id="SSF52283">
    <property type="entry name" value="Formate/glycerate dehydrogenase catalytic domain-like"/>
    <property type="match status" value="1"/>
</dbReference>
<comment type="similarity">
    <text evidence="1 3">Belongs to the D-isomer specific 2-hydroxyacid dehydrogenase family.</text>
</comment>
<dbReference type="CDD" id="cd05299">
    <property type="entry name" value="CtBP_dh"/>
    <property type="match status" value="1"/>
</dbReference>
<dbReference type="InterPro" id="IPR029753">
    <property type="entry name" value="D-isomer_DH_CS"/>
</dbReference>
<dbReference type="SUPFAM" id="SSF51735">
    <property type="entry name" value="NAD(P)-binding Rossmann-fold domains"/>
    <property type="match status" value="1"/>
</dbReference>
<dbReference type="PROSITE" id="PS00670">
    <property type="entry name" value="D_2_HYDROXYACID_DH_2"/>
    <property type="match status" value="1"/>
</dbReference>
<dbReference type="PROSITE" id="PS00065">
    <property type="entry name" value="D_2_HYDROXYACID_DH_1"/>
    <property type="match status" value="1"/>
</dbReference>
<dbReference type="InterPro" id="IPR006139">
    <property type="entry name" value="D-isomer_2_OHA_DH_cat_dom"/>
</dbReference>
<dbReference type="AlphaFoldDB" id="A0A0A0CWB7"/>
<dbReference type="EMBL" id="JANX01000721">
    <property type="protein sequence ID" value="KGM30716.1"/>
    <property type="molecule type" value="Genomic_DNA"/>
</dbReference>
<evidence type="ECO:0000259" key="5">
    <source>
        <dbReference type="Pfam" id="PF02826"/>
    </source>
</evidence>
<dbReference type="Gene3D" id="3.40.50.720">
    <property type="entry name" value="NAD(P)-binding Rossmann-like Domain"/>
    <property type="match status" value="2"/>
</dbReference>
<dbReference type="Proteomes" id="UP000029995">
    <property type="component" value="Unassembled WGS sequence"/>
</dbReference>
<accession>A0A0A0CWB7</accession>
<dbReference type="PANTHER" id="PTHR46029">
    <property type="entry name" value="C-TERMINAL-BINDING PROTEIN"/>
    <property type="match status" value="1"/>
</dbReference>
<dbReference type="GO" id="GO:0003714">
    <property type="term" value="F:transcription corepressor activity"/>
    <property type="evidence" value="ECO:0007669"/>
    <property type="project" value="InterPro"/>
</dbReference>
<keyword evidence="2 3" id="KW-0560">Oxidoreductase</keyword>
<reference evidence="6 7" key="1">
    <citation type="submission" date="2014-01" db="EMBL/GenBank/DDBJ databases">
        <title>Genome sequence determination for a cystic fibrosis isolate, Inquilinus limosus.</title>
        <authorList>
            <person name="Pino M."/>
            <person name="Di Conza J."/>
            <person name="Gutkind G."/>
        </authorList>
    </citation>
    <scope>NUCLEOTIDE SEQUENCE [LARGE SCALE GENOMIC DNA]</scope>
    <source>
        <strain evidence="6 7">MP06</strain>
    </source>
</reference>
<dbReference type="Pfam" id="PF00389">
    <property type="entry name" value="2-Hacid_dh"/>
    <property type="match status" value="1"/>
</dbReference>
<dbReference type="InterPro" id="IPR006140">
    <property type="entry name" value="D-isomer_DH_NAD-bd"/>
</dbReference>
<dbReference type="InterPro" id="IPR043322">
    <property type="entry name" value="CtBP"/>
</dbReference>
<dbReference type="InterPro" id="IPR051638">
    <property type="entry name" value="CTBP_dehydrogenase"/>
</dbReference>
<dbReference type="GO" id="GO:0140297">
    <property type="term" value="F:DNA-binding transcription factor binding"/>
    <property type="evidence" value="ECO:0007669"/>
    <property type="project" value="TreeGrafter"/>
</dbReference>
<organism evidence="6 7">
    <name type="scientific">Inquilinus limosus MP06</name>
    <dbReference type="NCBI Taxonomy" id="1398085"/>
    <lineage>
        <taxon>Bacteria</taxon>
        <taxon>Pseudomonadati</taxon>
        <taxon>Pseudomonadota</taxon>
        <taxon>Alphaproteobacteria</taxon>
        <taxon>Rhodospirillales</taxon>
        <taxon>Rhodospirillaceae</taxon>
        <taxon>Inquilinus</taxon>
    </lineage>
</organism>
<feature type="domain" description="D-isomer specific 2-hydroxyacid dehydrogenase NAD-binding" evidence="5">
    <location>
        <begin position="113"/>
        <end position="303"/>
    </location>
</feature>
<proteinExistence type="inferred from homology"/>
<gene>
    <name evidence="6" type="ORF">P409_31390</name>
</gene>
<dbReference type="GO" id="GO:0006357">
    <property type="term" value="P:regulation of transcription by RNA polymerase II"/>
    <property type="evidence" value="ECO:0007669"/>
    <property type="project" value="TreeGrafter"/>
</dbReference>
<dbReference type="OrthoDB" id="9793626at2"/>
<evidence type="ECO:0000313" key="7">
    <source>
        <dbReference type="Proteomes" id="UP000029995"/>
    </source>
</evidence>
<dbReference type="RefSeq" id="WP_034847758.1">
    <property type="nucleotide sequence ID" value="NZ_JANX01000721.1"/>
</dbReference>
<dbReference type="Pfam" id="PF02826">
    <property type="entry name" value="2-Hacid_dh_C"/>
    <property type="match status" value="1"/>
</dbReference>
<dbReference type="InterPro" id="IPR036291">
    <property type="entry name" value="NAD(P)-bd_dom_sf"/>
</dbReference>
<protein>
    <submittedName>
        <fullName evidence="6">Dehydrogenase</fullName>
    </submittedName>
</protein>
<evidence type="ECO:0000313" key="6">
    <source>
        <dbReference type="EMBL" id="KGM30716.1"/>
    </source>
</evidence>
<evidence type="ECO:0000256" key="2">
    <source>
        <dbReference type="ARBA" id="ARBA00023002"/>
    </source>
</evidence>
<sequence length="346" mass="37422">MAPRFTVLTPDAQYADDAVIERQVGGADVEFVIRRERDRKKIPDEVYAACDALLTWHELRVDQSVIDKMPRCRIIVRAGVGFDHIDLAAAGAAGIPVANTPDYGTSEVADHAIGLMLALLRGIPAYDRALQADPAGNYTLEAGRLTRRIRGTTIGIVGLGRIGTATAMRAKAFGLEVLAYDPYIPRGMEIALGVTRVETLSDLLSASDIVSIHAPLTPETHRLFGDAAFSVMRPHAVLINTARGAIVDLDALLGALQAGRIAGAALDVLPEEPPPEPLPALLQAYHDQPDWLRGRLILTPHAAWSSPESQTDARRLSAETTVAYLRSGALRNCVNEAVLDRKKLRR</sequence>
<evidence type="ECO:0000256" key="3">
    <source>
        <dbReference type="RuleBase" id="RU003719"/>
    </source>
</evidence>
<name>A0A0A0CWB7_9PROT</name>